<comment type="caution">
    <text evidence="1">The sequence shown here is derived from an EMBL/GenBank/DDBJ whole genome shotgun (WGS) entry which is preliminary data.</text>
</comment>
<dbReference type="AlphaFoldDB" id="A0A2B8BNK3"/>
<dbReference type="EMBL" id="PDKW01000035">
    <property type="protein sequence ID" value="PGH59435.1"/>
    <property type="molecule type" value="Genomic_DNA"/>
</dbReference>
<gene>
    <name evidence="1" type="ORF">CRT60_00440</name>
</gene>
<keyword evidence="2" id="KW-1185">Reference proteome</keyword>
<organism evidence="1 2">
    <name type="scientific">Azospirillum palustre</name>
    <dbReference type="NCBI Taxonomy" id="2044885"/>
    <lineage>
        <taxon>Bacteria</taxon>
        <taxon>Pseudomonadati</taxon>
        <taxon>Pseudomonadota</taxon>
        <taxon>Alphaproteobacteria</taxon>
        <taxon>Rhodospirillales</taxon>
        <taxon>Azospirillaceae</taxon>
        <taxon>Azospirillum</taxon>
    </lineage>
</organism>
<evidence type="ECO:0000313" key="1">
    <source>
        <dbReference type="EMBL" id="PGH59435.1"/>
    </source>
</evidence>
<protein>
    <submittedName>
        <fullName evidence="1">Uncharacterized protein</fullName>
    </submittedName>
</protein>
<dbReference type="RefSeq" id="WP_098734494.1">
    <property type="nucleotide sequence ID" value="NZ_PDKW01000035.1"/>
</dbReference>
<proteinExistence type="predicted"/>
<dbReference type="OrthoDB" id="7452124at2"/>
<name>A0A2B8BNK3_9PROT</name>
<accession>A0A2B8BNK3</accession>
<evidence type="ECO:0000313" key="2">
    <source>
        <dbReference type="Proteomes" id="UP000225379"/>
    </source>
</evidence>
<dbReference type="Proteomes" id="UP000225379">
    <property type="component" value="Unassembled WGS sequence"/>
</dbReference>
<sequence>MLLITYVGGIRDINRQLRDLLPDIPAAMLTDAMASGLGWSSQAAMLSDLKAQHTLRAVDDAAFAHRLLDLTGRMVPSHTLLQAAVIAAPDHLCGESHPEGILAALALESSWRRGVVDPDGVEALSLDIEHVSGNDFVVDVCFGVDRDMTVWSDAVTGRRVLAGDLAAMWDVATRYDRCLIKHYQAPTPKMGDEPLIRSRHGYDGRVVSVWPDVAVVQGLRADGRFVQHERRIDEPTSRALVDAMAEYDGYDPRRTAVALQILDHGAAHRPEIGSTPMMF</sequence>
<reference evidence="2" key="1">
    <citation type="submission" date="2017-10" db="EMBL/GenBank/DDBJ databases">
        <authorList>
            <person name="Kravchenko I.K."/>
            <person name="Grouzdev D.S."/>
        </authorList>
    </citation>
    <scope>NUCLEOTIDE SEQUENCE [LARGE SCALE GENOMIC DNA]</scope>
    <source>
        <strain evidence="2">B2</strain>
    </source>
</reference>